<name>A0ACB9N7L1_BAUVA</name>
<evidence type="ECO:0000313" key="1">
    <source>
        <dbReference type="EMBL" id="KAI4331759.1"/>
    </source>
</evidence>
<reference evidence="1 2" key="1">
    <citation type="journal article" date="2022" name="DNA Res.">
        <title>Chromosomal-level genome assembly of the orchid tree Bauhinia variegata (Leguminosae; Cercidoideae) supports the allotetraploid origin hypothesis of Bauhinia.</title>
        <authorList>
            <person name="Zhong Y."/>
            <person name="Chen Y."/>
            <person name="Zheng D."/>
            <person name="Pang J."/>
            <person name="Liu Y."/>
            <person name="Luo S."/>
            <person name="Meng S."/>
            <person name="Qian L."/>
            <person name="Wei D."/>
            <person name="Dai S."/>
            <person name="Zhou R."/>
        </authorList>
    </citation>
    <scope>NUCLEOTIDE SEQUENCE [LARGE SCALE GENOMIC DNA]</scope>
    <source>
        <strain evidence="1">BV-YZ2020</strain>
    </source>
</reference>
<dbReference type="EMBL" id="CM039432">
    <property type="protein sequence ID" value="KAI4331759.1"/>
    <property type="molecule type" value="Genomic_DNA"/>
</dbReference>
<keyword evidence="2" id="KW-1185">Reference proteome</keyword>
<protein>
    <submittedName>
        <fullName evidence="1">Uncharacterized protein</fullName>
    </submittedName>
</protein>
<sequence length="176" mass="20207">MASLSEAPHMESFMSFPSGFKFCPTDQELIYFYLRKKVNNESLPTNPIREVNIYLYNPVDLLDEWVLCKIYERRKGLEDAKDNDQTQLSTLSQYLLHPLHQLLPQVPSELPQKPQQTPPPPSHLPQLVTSPPLYMDAHKVNTYSVLFYNPQPVLLSPPPLSQPQHTQMIDSPPQDA</sequence>
<proteinExistence type="predicted"/>
<organism evidence="1 2">
    <name type="scientific">Bauhinia variegata</name>
    <name type="common">Purple orchid tree</name>
    <name type="synonym">Phanera variegata</name>
    <dbReference type="NCBI Taxonomy" id="167791"/>
    <lineage>
        <taxon>Eukaryota</taxon>
        <taxon>Viridiplantae</taxon>
        <taxon>Streptophyta</taxon>
        <taxon>Embryophyta</taxon>
        <taxon>Tracheophyta</taxon>
        <taxon>Spermatophyta</taxon>
        <taxon>Magnoliopsida</taxon>
        <taxon>eudicotyledons</taxon>
        <taxon>Gunneridae</taxon>
        <taxon>Pentapetalae</taxon>
        <taxon>rosids</taxon>
        <taxon>fabids</taxon>
        <taxon>Fabales</taxon>
        <taxon>Fabaceae</taxon>
        <taxon>Cercidoideae</taxon>
        <taxon>Cercideae</taxon>
        <taxon>Bauhiniinae</taxon>
        <taxon>Bauhinia</taxon>
    </lineage>
</organism>
<gene>
    <name evidence="1" type="ORF">L6164_016716</name>
</gene>
<dbReference type="Proteomes" id="UP000828941">
    <property type="component" value="Chromosome 7"/>
</dbReference>
<accession>A0ACB9N7L1</accession>
<evidence type="ECO:0000313" key="2">
    <source>
        <dbReference type="Proteomes" id="UP000828941"/>
    </source>
</evidence>
<comment type="caution">
    <text evidence="1">The sequence shown here is derived from an EMBL/GenBank/DDBJ whole genome shotgun (WGS) entry which is preliminary data.</text>
</comment>